<dbReference type="RefSeq" id="WP_058874384.1">
    <property type="nucleotide sequence ID" value="NZ_LQBK01000022.1"/>
</dbReference>
<name>A0A0W8I9P8_KOCRO</name>
<gene>
    <name evidence="1" type="ORF">AVL61_06150</name>
</gene>
<reference evidence="2" key="1">
    <citation type="submission" date="2015-12" db="EMBL/GenBank/DDBJ databases">
        <authorList>
            <person name="Nair G.R."/>
            <person name="Kaur G."/>
            <person name="Mayilraj S."/>
        </authorList>
    </citation>
    <scope>NUCLEOTIDE SEQUENCE [LARGE SCALE GENOMIC DNA]</scope>
    <source>
        <strain evidence="2">CD08_4</strain>
    </source>
</reference>
<evidence type="ECO:0000313" key="1">
    <source>
        <dbReference type="EMBL" id="KUG56636.1"/>
    </source>
</evidence>
<protein>
    <submittedName>
        <fullName evidence="1">Uncharacterized protein</fullName>
    </submittedName>
</protein>
<dbReference type="Proteomes" id="UP000053512">
    <property type="component" value="Unassembled WGS sequence"/>
</dbReference>
<organism evidence="1 2">
    <name type="scientific">Kocuria rosea subsp. polaris</name>
    <dbReference type="NCBI Taxonomy" id="136273"/>
    <lineage>
        <taxon>Bacteria</taxon>
        <taxon>Bacillati</taxon>
        <taxon>Actinomycetota</taxon>
        <taxon>Actinomycetes</taxon>
        <taxon>Micrococcales</taxon>
        <taxon>Micrococcaceae</taxon>
        <taxon>Kocuria</taxon>
    </lineage>
</organism>
<dbReference type="AlphaFoldDB" id="A0A0W8I9P8"/>
<evidence type="ECO:0000313" key="2">
    <source>
        <dbReference type="Proteomes" id="UP000053512"/>
    </source>
</evidence>
<accession>A0A0W8I9P8</accession>
<proteinExistence type="predicted"/>
<dbReference type="STRING" id="136273.GY22_10465"/>
<dbReference type="EMBL" id="LQBK01000022">
    <property type="protein sequence ID" value="KUG56636.1"/>
    <property type="molecule type" value="Genomic_DNA"/>
</dbReference>
<comment type="caution">
    <text evidence="1">The sequence shown here is derived from an EMBL/GenBank/DDBJ whole genome shotgun (WGS) entry which is preliminary data.</text>
</comment>
<sequence>MVQLPGAVLLYGCLLVAGSGATALWSLVQAALDLAPAARRRSPAVRATARAAARSHLGRATSAAAVALLTAGVPSLLQHLRWLAVLVGVA</sequence>